<evidence type="ECO:0000313" key="1">
    <source>
        <dbReference type="EMBL" id="MFK9003968.1"/>
    </source>
</evidence>
<proteinExistence type="predicted"/>
<name>A0ABW8QWF8_9PSED</name>
<reference evidence="1 2" key="1">
    <citation type="submission" date="2024-11" db="EMBL/GenBank/DDBJ databases">
        <authorList>
            <person name="Lucas J.A."/>
        </authorList>
    </citation>
    <scope>NUCLEOTIDE SEQUENCE [LARGE SCALE GENOMIC DNA]</scope>
    <source>
        <strain evidence="1 2">Z 7.15</strain>
    </source>
</reference>
<comment type="caution">
    <text evidence="1">The sequence shown here is derived from an EMBL/GenBank/DDBJ whole genome shotgun (WGS) entry which is preliminary data.</text>
</comment>
<gene>
    <name evidence="1" type="ORF">ACJEBJ_07520</name>
</gene>
<dbReference type="EMBL" id="JBJHQF010000008">
    <property type="protein sequence ID" value="MFK9003968.1"/>
    <property type="molecule type" value="Genomic_DNA"/>
</dbReference>
<dbReference type="Proteomes" id="UP001623008">
    <property type="component" value="Unassembled WGS sequence"/>
</dbReference>
<organism evidence="1 2">
    <name type="scientific">Pseudomonas pergaminensis</name>
    <dbReference type="NCBI Taxonomy" id="2853159"/>
    <lineage>
        <taxon>Bacteria</taxon>
        <taxon>Pseudomonadati</taxon>
        <taxon>Pseudomonadota</taxon>
        <taxon>Gammaproteobacteria</taxon>
        <taxon>Pseudomonadales</taxon>
        <taxon>Pseudomonadaceae</taxon>
        <taxon>Pseudomonas</taxon>
    </lineage>
</organism>
<accession>A0ABW8QWF8</accession>
<keyword evidence="2" id="KW-1185">Reference proteome</keyword>
<sequence length="83" mass="9395">MTLHYCANALIGTFCLPTRYVESCRAEDLAELAAADHWRTHPDSRPTFITVVHLHNVEGRDLGLFELRCERKPVFTASPLQQG</sequence>
<protein>
    <submittedName>
        <fullName evidence="1">Uncharacterized protein</fullName>
    </submittedName>
</protein>
<evidence type="ECO:0000313" key="2">
    <source>
        <dbReference type="Proteomes" id="UP001623008"/>
    </source>
</evidence>
<dbReference type="RefSeq" id="WP_406597035.1">
    <property type="nucleotide sequence ID" value="NZ_JBJHQF010000008.1"/>
</dbReference>